<evidence type="ECO:0000313" key="7">
    <source>
        <dbReference type="EMBL" id="GJN89657.1"/>
    </source>
</evidence>
<dbReference type="InterPro" id="IPR006594">
    <property type="entry name" value="LisH"/>
</dbReference>
<dbReference type="PANTHER" id="PTHR22846:SF2">
    <property type="entry name" value="F-BOX-LIKE_WD REPEAT-CONTAINING PROTEIN EBI"/>
    <property type="match status" value="1"/>
</dbReference>
<dbReference type="InterPro" id="IPR015943">
    <property type="entry name" value="WD40/YVTN_repeat-like_dom_sf"/>
</dbReference>
<feature type="repeat" description="WD" evidence="5">
    <location>
        <begin position="776"/>
        <end position="825"/>
    </location>
</feature>
<evidence type="ECO:0000256" key="3">
    <source>
        <dbReference type="ARBA" id="ARBA00022737"/>
    </source>
</evidence>
<dbReference type="InterPro" id="IPR019775">
    <property type="entry name" value="WD40_repeat_CS"/>
</dbReference>
<feature type="region of interest" description="Disordered" evidence="6">
    <location>
        <begin position="1"/>
        <end position="21"/>
    </location>
</feature>
<feature type="region of interest" description="Disordered" evidence="6">
    <location>
        <begin position="137"/>
        <end position="499"/>
    </location>
</feature>
<name>A0AAV5GJN6_9BASI</name>
<feature type="compositionally biased region" description="Low complexity" evidence="6">
    <location>
        <begin position="434"/>
        <end position="444"/>
    </location>
</feature>
<evidence type="ECO:0000256" key="4">
    <source>
        <dbReference type="ARBA" id="ARBA00023242"/>
    </source>
</evidence>
<dbReference type="PANTHER" id="PTHR22846">
    <property type="entry name" value="WD40 REPEAT PROTEIN"/>
    <property type="match status" value="1"/>
</dbReference>
<dbReference type="Gene3D" id="2.130.10.10">
    <property type="entry name" value="YVTN repeat-like/Quinoprotein amine dehydrogenase"/>
    <property type="match status" value="1"/>
</dbReference>
<accession>A0AAV5GJN6</accession>
<dbReference type="Pfam" id="PF00400">
    <property type="entry name" value="WD40"/>
    <property type="match status" value="8"/>
</dbReference>
<evidence type="ECO:0000256" key="1">
    <source>
        <dbReference type="ARBA" id="ARBA00004123"/>
    </source>
</evidence>
<dbReference type="PROSITE" id="PS50294">
    <property type="entry name" value="WD_REPEATS_REGION"/>
    <property type="match status" value="5"/>
</dbReference>
<feature type="compositionally biased region" description="Pro residues" evidence="6">
    <location>
        <begin position="137"/>
        <end position="153"/>
    </location>
</feature>
<reference evidence="7 8" key="1">
    <citation type="submission" date="2021-12" db="EMBL/GenBank/DDBJ databases">
        <title>High titer production of polyol ester of fatty acids by Rhodotorula paludigena BS15 towards product separation-free biomass refinery.</title>
        <authorList>
            <person name="Mano J."/>
            <person name="Ono H."/>
            <person name="Tanaka T."/>
            <person name="Naito K."/>
            <person name="Sushida H."/>
            <person name="Ike M."/>
            <person name="Tokuyasu K."/>
            <person name="Kitaoka M."/>
        </authorList>
    </citation>
    <scope>NUCLEOTIDE SEQUENCE [LARGE SCALE GENOMIC DNA]</scope>
    <source>
        <strain evidence="7 8">BS15</strain>
    </source>
</reference>
<dbReference type="GO" id="GO:0003714">
    <property type="term" value="F:transcription corepressor activity"/>
    <property type="evidence" value="ECO:0007669"/>
    <property type="project" value="InterPro"/>
</dbReference>
<dbReference type="InterPro" id="IPR020472">
    <property type="entry name" value="WD40_PAC1"/>
</dbReference>
<feature type="region of interest" description="Disordered" evidence="6">
    <location>
        <begin position="53"/>
        <end position="89"/>
    </location>
</feature>
<sequence>MDPPAAAGQPRPPAQPSGTAMLSSDELDWLLYAYLEESGYHHTSFSLLHESHLAGPSTSSAPSSATTSPQPNGRADSSNPGRNPVMDTVVPPGHLVRLLQKGLLYLEAEARYRGDPPETKPRIVGYTIPETLPLPPLPKYVPPLEPSPPPAAAPAPSDAKGKGKAKEPPVSAVASTSTAAPAPVAASKRKAGGKDEAAATTAGPADAETGSKRPRTTSAESSAGTASAKKGKGREREREVGTASKGKGKAKDEGPDPSGDVSMEDAAPVKVKDVQGGAKGKERERDAAATSSSAGAPTAPTKREREKDDLRPPPAKKSASSAPSSSAAPSAGTAAASSSAAASASTASQKRSASPTVSRKPKSSASASSYAATDPVAPSSTSSAAPSTPAPAPPPNKFRITTTTKTVTTPAPAASSSSAALAAAAAAARRRGSGDSASTSASAGADERRPPKLKTDVEAAGSSAALGSAPGSGSGHSGKNGVSGPKSPAKAPSPLKDQYDMRGVRIVKSEDREVVRLKGHSAKVQPCAFNSKVPSLLATGGNDSTCRIWDVPSPSASSPSSSQQVVTEHMRCKHSSNQRRVDITAVAWDPSGSLLATATEDGIARIWTVSGDLHLVLSMHQRSITALKWSPSGTMILTGSLDQTVCLWEVSSGKVRQQFSTHSDQVLDVDWNDDTMFASASSDRLVHLMSTSRPTPLHRFRGHRDDVNVVKFSPCGTLVASCADDTTVRVWSLRNVGPIAREIAAKPVKKGDAARRIDAEADDDEQPGGGGGVWVLEGHESDVHQIAWHPTAGKEGSTGPRLLASCSFDSTAKLWDADAGTCLYTFTRSTDFVYSIAFEPSLGRYLATGSNDGKLDIWRVKDYTLLTEYTQSAAVYELTWHPQGKQLAVCGDDHEVAVVPLLLPTSERSV</sequence>
<evidence type="ECO:0000256" key="5">
    <source>
        <dbReference type="PROSITE-ProRule" id="PRU00221"/>
    </source>
</evidence>
<dbReference type="SMART" id="SM00320">
    <property type="entry name" value="WD40"/>
    <property type="match status" value="8"/>
</dbReference>
<keyword evidence="4" id="KW-0539">Nucleus</keyword>
<feature type="repeat" description="WD" evidence="5">
    <location>
        <begin position="583"/>
        <end position="610"/>
    </location>
</feature>
<feature type="compositionally biased region" description="Low complexity" evidence="6">
    <location>
        <begin position="288"/>
        <end position="300"/>
    </location>
</feature>
<dbReference type="AlphaFoldDB" id="A0AAV5GJN6"/>
<feature type="compositionally biased region" description="Low complexity" evidence="6">
    <location>
        <begin position="216"/>
        <end position="228"/>
    </location>
</feature>
<feature type="repeat" description="WD" evidence="5">
    <location>
        <begin position="517"/>
        <end position="559"/>
    </location>
</feature>
<keyword evidence="3" id="KW-0677">Repeat</keyword>
<keyword evidence="8" id="KW-1185">Reference proteome</keyword>
<dbReference type="CDD" id="cd00200">
    <property type="entry name" value="WD40"/>
    <property type="match status" value="1"/>
</dbReference>
<feature type="compositionally biased region" description="Low complexity" evidence="6">
    <location>
        <begin position="401"/>
        <end position="427"/>
    </location>
</feature>
<dbReference type="InterPro" id="IPR001680">
    <property type="entry name" value="WD40_rpt"/>
</dbReference>
<feature type="compositionally biased region" description="Low complexity" evidence="6">
    <location>
        <begin position="56"/>
        <end position="69"/>
    </location>
</feature>
<feature type="repeat" description="WD" evidence="5">
    <location>
        <begin position="617"/>
        <end position="658"/>
    </location>
</feature>
<dbReference type="PRINTS" id="PR00320">
    <property type="entry name" value="GPROTEINBRPT"/>
</dbReference>
<dbReference type="EMBL" id="BQKY01000005">
    <property type="protein sequence ID" value="GJN89657.1"/>
    <property type="molecule type" value="Genomic_DNA"/>
</dbReference>
<feature type="region of interest" description="Disordered" evidence="6">
    <location>
        <begin position="753"/>
        <end position="773"/>
    </location>
</feature>
<feature type="compositionally biased region" description="Low complexity" evidence="6">
    <location>
        <begin position="485"/>
        <end position="494"/>
    </location>
</feature>
<dbReference type="Proteomes" id="UP001342314">
    <property type="component" value="Unassembled WGS sequence"/>
</dbReference>
<dbReference type="GO" id="GO:0006357">
    <property type="term" value="P:regulation of transcription by RNA polymerase II"/>
    <property type="evidence" value="ECO:0007669"/>
    <property type="project" value="TreeGrafter"/>
</dbReference>
<comment type="subcellular location">
    <subcellularLocation>
        <location evidence="1">Nucleus</location>
    </subcellularLocation>
</comment>
<dbReference type="PROSITE" id="PS50082">
    <property type="entry name" value="WD_REPEATS_2"/>
    <property type="match status" value="6"/>
</dbReference>
<evidence type="ECO:0000256" key="2">
    <source>
        <dbReference type="ARBA" id="ARBA00022574"/>
    </source>
</evidence>
<protein>
    <recommendedName>
        <fullName evidence="9">WD40 repeat-like protein</fullName>
    </recommendedName>
</protein>
<keyword evidence="2 5" id="KW-0853">WD repeat</keyword>
<dbReference type="Gene3D" id="1.20.960.30">
    <property type="match status" value="1"/>
</dbReference>
<feature type="repeat" description="WD" evidence="5">
    <location>
        <begin position="826"/>
        <end position="868"/>
    </location>
</feature>
<evidence type="ECO:0000313" key="8">
    <source>
        <dbReference type="Proteomes" id="UP001342314"/>
    </source>
</evidence>
<feature type="compositionally biased region" description="Low complexity" evidence="6">
    <location>
        <begin position="316"/>
        <end position="354"/>
    </location>
</feature>
<dbReference type="InterPro" id="IPR045183">
    <property type="entry name" value="Ebi-like"/>
</dbReference>
<feature type="compositionally biased region" description="Low complexity" evidence="6">
    <location>
        <begin position="459"/>
        <end position="469"/>
    </location>
</feature>
<dbReference type="GO" id="GO:0034967">
    <property type="term" value="C:Set3 complex"/>
    <property type="evidence" value="ECO:0007669"/>
    <property type="project" value="TreeGrafter"/>
</dbReference>
<proteinExistence type="predicted"/>
<gene>
    <name evidence="7" type="ORF">Rhopal_002644-T1</name>
</gene>
<evidence type="ECO:0008006" key="9">
    <source>
        <dbReference type="Google" id="ProtNLM"/>
    </source>
</evidence>
<dbReference type="PROSITE" id="PS00678">
    <property type="entry name" value="WD_REPEATS_1"/>
    <property type="match status" value="2"/>
</dbReference>
<dbReference type="InterPro" id="IPR036322">
    <property type="entry name" value="WD40_repeat_dom_sf"/>
</dbReference>
<feature type="compositionally biased region" description="Low complexity" evidence="6">
    <location>
        <begin position="363"/>
        <end position="387"/>
    </location>
</feature>
<feature type="compositionally biased region" description="Basic and acidic residues" evidence="6">
    <location>
        <begin position="445"/>
        <end position="457"/>
    </location>
</feature>
<feature type="compositionally biased region" description="Low complexity" evidence="6">
    <location>
        <begin position="198"/>
        <end position="208"/>
    </location>
</feature>
<feature type="repeat" description="WD" evidence="5">
    <location>
        <begin position="700"/>
        <end position="735"/>
    </location>
</feature>
<comment type="caution">
    <text evidence="7">The sequence shown here is derived from an EMBL/GenBank/DDBJ whole genome shotgun (WGS) entry which is preliminary data.</text>
</comment>
<organism evidence="7 8">
    <name type="scientific">Rhodotorula paludigena</name>
    <dbReference type="NCBI Taxonomy" id="86838"/>
    <lineage>
        <taxon>Eukaryota</taxon>
        <taxon>Fungi</taxon>
        <taxon>Dikarya</taxon>
        <taxon>Basidiomycota</taxon>
        <taxon>Pucciniomycotina</taxon>
        <taxon>Microbotryomycetes</taxon>
        <taxon>Sporidiobolales</taxon>
        <taxon>Sporidiobolaceae</taxon>
        <taxon>Rhodotorula</taxon>
    </lineage>
</organism>
<evidence type="ECO:0000256" key="6">
    <source>
        <dbReference type="SAM" id="MobiDB-lite"/>
    </source>
</evidence>
<feature type="compositionally biased region" description="Basic and acidic residues" evidence="6">
    <location>
        <begin position="301"/>
        <end position="311"/>
    </location>
</feature>
<dbReference type="PROSITE" id="PS50896">
    <property type="entry name" value="LISH"/>
    <property type="match status" value="1"/>
</dbReference>
<feature type="compositionally biased region" description="Low complexity" evidence="6">
    <location>
        <begin position="168"/>
        <end position="186"/>
    </location>
</feature>
<dbReference type="SUPFAM" id="SSF69322">
    <property type="entry name" value="Tricorn protease domain 2"/>
    <property type="match status" value="1"/>
</dbReference>
<dbReference type="SUPFAM" id="SSF50978">
    <property type="entry name" value="WD40 repeat-like"/>
    <property type="match status" value="1"/>
</dbReference>